<sequence>MSNEELELKLLELESKISILIGEVSELKKNNEERRLADKVAMKADSLEFPGNTIG</sequence>
<organism evidence="2 3">
    <name type="scientific">Alkalibacillus salilacus</name>
    <dbReference type="NCBI Taxonomy" id="284582"/>
    <lineage>
        <taxon>Bacteria</taxon>
        <taxon>Bacillati</taxon>
        <taxon>Bacillota</taxon>
        <taxon>Bacilli</taxon>
        <taxon>Bacillales</taxon>
        <taxon>Bacillaceae</taxon>
        <taxon>Alkalibacillus</taxon>
    </lineage>
</organism>
<proteinExistence type="predicted"/>
<evidence type="ECO:0000313" key="2">
    <source>
        <dbReference type="EMBL" id="MDQ0158796.1"/>
    </source>
</evidence>
<evidence type="ECO:0000256" key="1">
    <source>
        <dbReference type="SAM" id="Coils"/>
    </source>
</evidence>
<name>A0ABT9VCV4_9BACI</name>
<dbReference type="RefSeq" id="WP_306974764.1">
    <property type="nucleotide sequence ID" value="NZ_JAUSTQ010000002.1"/>
</dbReference>
<gene>
    <name evidence="2" type="ORF">J2S77_000752</name>
</gene>
<dbReference type="EMBL" id="JAUSTQ010000002">
    <property type="protein sequence ID" value="MDQ0158796.1"/>
    <property type="molecule type" value="Genomic_DNA"/>
</dbReference>
<protein>
    <recommendedName>
        <fullName evidence="4">Cell division protein ZapB</fullName>
    </recommendedName>
</protein>
<comment type="caution">
    <text evidence="2">The sequence shown here is derived from an EMBL/GenBank/DDBJ whole genome shotgun (WGS) entry which is preliminary data.</text>
</comment>
<evidence type="ECO:0000313" key="3">
    <source>
        <dbReference type="Proteomes" id="UP001224359"/>
    </source>
</evidence>
<feature type="coiled-coil region" evidence="1">
    <location>
        <begin position="3"/>
        <end position="30"/>
    </location>
</feature>
<reference evidence="2 3" key="1">
    <citation type="submission" date="2023-07" db="EMBL/GenBank/DDBJ databases">
        <title>Genomic Encyclopedia of Type Strains, Phase IV (KMG-IV): sequencing the most valuable type-strain genomes for metagenomic binning, comparative biology and taxonomic classification.</title>
        <authorList>
            <person name="Goeker M."/>
        </authorList>
    </citation>
    <scope>NUCLEOTIDE SEQUENCE [LARGE SCALE GENOMIC DNA]</scope>
    <source>
        <strain evidence="2 3">DSM 16460</strain>
    </source>
</reference>
<dbReference type="Proteomes" id="UP001224359">
    <property type="component" value="Unassembled WGS sequence"/>
</dbReference>
<keyword evidence="3" id="KW-1185">Reference proteome</keyword>
<evidence type="ECO:0008006" key="4">
    <source>
        <dbReference type="Google" id="ProtNLM"/>
    </source>
</evidence>
<keyword evidence="1" id="KW-0175">Coiled coil</keyword>
<accession>A0ABT9VCV4</accession>